<name>A0A0K9PM38_ZOSMR</name>
<dbReference type="Proteomes" id="UP000036987">
    <property type="component" value="Unassembled WGS sequence"/>
</dbReference>
<gene>
    <name evidence="1" type="ORF">ZOSMA_218G00190</name>
</gene>
<organism evidence="1 2">
    <name type="scientific">Zostera marina</name>
    <name type="common">Eelgrass</name>
    <dbReference type="NCBI Taxonomy" id="29655"/>
    <lineage>
        <taxon>Eukaryota</taxon>
        <taxon>Viridiplantae</taxon>
        <taxon>Streptophyta</taxon>
        <taxon>Embryophyta</taxon>
        <taxon>Tracheophyta</taxon>
        <taxon>Spermatophyta</taxon>
        <taxon>Magnoliopsida</taxon>
        <taxon>Liliopsida</taxon>
        <taxon>Zosteraceae</taxon>
        <taxon>Zostera</taxon>
    </lineage>
</organism>
<accession>A0A0K9PM38</accession>
<reference evidence="2" key="1">
    <citation type="journal article" date="2016" name="Nature">
        <title>The genome of the seagrass Zostera marina reveals angiosperm adaptation to the sea.</title>
        <authorList>
            <person name="Olsen J.L."/>
            <person name="Rouze P."/>
            <person name="Verhelst B."/>
            <person name="Lin Y.-C."/>
            <person name="Bayer T."/>
            <person name="Collen J."/>
            <person name="Dattolo E."/>
            <person name="De Paoli E."/>
            <person name="Dittami S."/>
            <person name="Maumus F."/>
            <person name="Michel G."/>
            <person name="Kersting A."/>
            <person name="Lauritano C."/>
            <person name="Lohaus R."/>
            <person name="Toepel M."/>
            <person name="Tonon T."/>
            <person name="Vanneste K."/>
            <person name="Amirebrahimi M."/>
            <person name="Brakel J."/>
            <person name="Bostroem C."/>
            <person name="Chovatia M."/>
            <person name="Grimwood J."/>
            <person name="Jenkins J.W."/>
            <person name="Jueterbock A."/>
            <person name="Mraz A."/>
            <person name="Stam W.T."/>
            <person name="Tice H."/>
            <person name="Bornberg-Bauer E."/>
            <person name="Green P.J."/>
            <person name="Pearson G.A."/>
            <person name="Procaccini G."/>
            <person name="Duarte C.M."/>
            <person name="Schmutz J."/>
            <person name="Reusch T.B.H."/>
            <person name="Van de Peer Y."/>
        </authorList>
    </citation>
    <scope>NUCLEOTIDE SEQUENCE [LARGE SCALE GENOMIC DNA]</scope>
    <source>
        <strain evidence="2">cv. Finnish</strain>
    </source>
</reference>
<dbReference type="AlphaFoldDB" id="A0A0K9PM38"/>
<evidence type="ECO:0000313" key="1">
    <source>
        <dbReference type="EMBL" id="KMZ69300.1"/>
    </source>
</evidence>
<protein>
    <submittedName>
        <fullName evidence="1">Uncharacterized protein</fullName>
    </submittedName>
</protein>
<dbReference type="EMBL" id="LFYR01000781">
    <property type="protein sequence ID" value="KMZ69300.1"/>
    <property type="molecule type" value="Genomic_DNA"/>
</dbReference>
<proteinExistence type="predicted"/>
<evidence type="ECO:0000313" key="2">
    <source>
        <dbReference type="Proteomes" id="UP000036987"/>
    </source>
</evidence>
<keyword evidence="2" id="KW-1185">Reference proteome</keyword>
<sequence>MSFGYWDPDERLQLYFITLLTKSLSCYLHQVWKSGIKIDFFSTKNKKVGRPGSAPFRVPVADIYKVMYICICI</sequence>
<comment type="caution">
    <text evidence="1">The sequence shown here is derived from an EMBL/GenBank/DDBJ whole genome shotgun (WGS) entry which is preliminary data.</text>
</comment>